<organism evidence="2 3">
    <name type="scientific">Saccharothrix espanaensis (strain ATCC 51144 / DSM 44229 / JCM 9112 / NBRC 15066 / NRRL 15764)</name>
    <dbReference type="NCBI Taxonomy" id="1179773"/>
    <lineage>
        <taxon>Bacteria</taxon>
        <taxon>Bacillati</taxon>
        <taxon>Actinomycetota</taxon>
        <taxon>Actinomycetes</taxon>
        <taxon>Pseudonocardiales</taxon>
        <taxon>Pseudonocardiaceae</taxon>
        <taxon>Saccharothrix</taxon>
    </lineage>
</organism>
<dbReference type="Gene3D" id="2.40.420.20">
    <property type="match status" value="1"/>
</dbReference>
<dbReference type="BioCyc" id="SESP1179773:BN6_RS11755-MONOMER"/>
<feature type="region of interest" description="Disordered" evidence="1">
    <location>
        <begin position="305"/>
        <end position="333"/>
    </location>
</feature>
<accession>K0JZL7</accession>
<keyword evidence="3" id="KW-1185">Reference proteome</keyword>
<name>K0JZL7_SACES</name>
<evidence type="ECO:0000313" key="2">
    <source>
        <dbReference type="EMBL" id="CCH29733.1"/>
    </source>
</evidence>
<protein>
    <submittedName>
        <fullName evidence="2">Uncharacterized protein</fullName>
    </submittedName>
</protein>
<dbReference type="PANTHER" id="PTHR30469">
    <property type="entry name" value="MULTIDRUG RESISTANCE PROTEIN MDTA"/>
    <property type="match status" value="1"/>
</dbReference>
<dbReference type="KEGG" id="sesp:BN6_24190"/>
<evidence type="ECO:0000313" key="3">
    <source>
        <dbReference type="Proteomes" id="UP000006281"/>
    </source>
</evidence>
<dbReference type="GO" id="GO:0015562">
    <property type="term" value="F:efflux transmembrane transporter activity"/>
    <property type="evidence" value="ECO:0007669"/>
    <property type="project" value="TreeGrafter"/>
</dbReference>
<dbReference type="PATRIC" id="fig|1179773.3.peg.2419"/>
<feature type="compositionally biased region" description="Polar residues" evidence="1">
    <location>
        <begin position="39"/>
        <end position="50"/>
    </location>
</feature>
<proteinExistence type="predicted"/>
<dbReference type="AlphaFoldDB" id="K0JZL7"/>
<feature type="region of interest" description="Disordered" evidence="1">
    <location>
        <begin position="187"/>
        <end position="228"/>
    </location>
</feature>
<dbReference type="EMBL" id="HE804045">
    <property type="protein sequence ID" value="CCH29733.1"/>
    <property type="molecule type" value="Genomic_DNA"/>
</dbReference>
<dbReference type="PANTHER" id="PTHR30469:SF33">
    <property type="entry name" value="SLR1207 PROTEIN"/>
    <property type="match status" value="1"/>
</dbReference>
<sequence>MSVAGLGRVFGAALVLLVVQGCSSGGEEAANPGMAPRGTTMTTAKPSRQDLSNKVALTGKVTMNPVFGLVAPVGGQVRYWEVAEAKSTPTKPTRVATVWVDGTPNHVDVPAGSTFGGRLVDDRSTVTVGMPVASAKYAGYGIVADISGEQAYQIADSATGTVRAQIKNGPGPFDCSLLGTIAALPAGTVPAAPPQQEQPAKDDKQTPGRATPPQQPDQPKDTSGPTGLRLVCTAPDDVKLINGATATLEVVTASAQNALVVPVEAVAGGQGKGKVDVLAADGSRQTKDVVLGLTDGKVVEVKDGLTGEETLAVPGPDLPRGPENAGQPEVGSR</sequence>
<reference evidence="2 3" key="1">
    <citation type="journal article" date="2012" name="BMC Genomics">
        <title>Complete genome sequence of Saccharothrix espanaensis DSM 44229T and comparison to the other completely sequenced Pseudonocardiaceae.</title>
        <authorList>
            <person name="Strobel T."/>
            <person name="Al-Dilaimi A."/>
            <person name="Blom J."/>
            <person name="Gessner A."/>
            <person name="Kalinowski J."/>
            <person name="Luzhetska M."/>
            <person name="Puhler A."/>
            <person name="Szczepanowski R."/>
            <person name="Bechthold A."/>
            <person name="Ruckert C."/>
        </authorList>
    </citation>
    <scope>NUCLEOTIDE SEQUENCE [LARGE SCALE GENOMIC DNA]</scope>
    <source>
        <strain evidence="3">ATCC 51144 / DSM 44229 / JCM 9112 / NBRC 15066 / NRRL 15764</strain>
    </source>
</reference>
<dbReference type="STRING" id="1179773.BN6_24190"/>
<dbReference type="HOGENOM" id="CLU_849371_0_0_11"/>
<dbReference type="eggNOG" id="COG0845">
    <property type="taxonomic scope" value="Bacteria"/>
</dbReference>
<evidence type="ECO:0000256" key="1">
    <source>
        <dbReference type="SAM" id="MobiDB-lite"/>
    </source>
</evidence>
<feature type="region of interest" description="Disordered" evidence="1">
    <location>
        <begin position="26"/>
        <end position="50"/>
    </location>
</feature>
<gene>
    <name evidence="2" type="ordered locus">BN6_24190</name>
</gene>
<dbReference type="Proteomes" id="UP000006281">
    <property type="component" value="Chromosome"/>
</dbReference>
<dbReference type="GO" id="GO:1990281">
    <property type="term" value="C:efflux pump complex"/>
    <property type="evidence" value="ECO:0007669"/>
    <property type="project" value="TreeGrafter"/>
</dbReference>